<organism evidence="6 7">
    <name type="scientific">Agrococcus versicolor</name>
    <dbReference type="NCBI Taxonomy" id="501482"/>
    <lineage>
        <taxon>Bacteria</taxon>
        <taxon>Bacillati</taxon>
        <taxon>Actinomycetota</taxon>
        <taxon>Actinomycetes</taxon>
        <taxon>Micrococcales</taxon>
        <taxon>Microbacteriaceae</taxon>
        <taxon>Agrococcus</taxon>
    </lineage>
</organism>
<evidence type="ECO:0000256" key="1">
    <source>
        <dbReference type="ARBA" id="ARBA00023015"/>
    </source>
</evidence>
<evidence type="ECO:0000313" key="6">
    <source>
        <dbReference type="EMBL" id="GAA2175465.1"/>
    </source>
</evidence>
<dbReference type="InterPro" id="IPR011008">
    <property type="entry name" value="Dimeric_a/b-barrel"/>
</dbReference>
<keyword evidence="1" id="KW-0805">Transcription regulation</keyword>
<dbReference type="Pfam" id="PF13404">
    <property type="entry name" value="HTH_AsnC-type"/>
    <property type="match status" value="1"/>
</dbReference>
<gene>
    <name evidence="6" type="ORF">GCM10009846_25480</name>
</gene>
<name>A0ABP5MLF1_9MICO</name>
<evidence type="ECO:0000313" key="7">
    <source>
        <dbReference type="Proteomes" id="UP001501599"/>
    </source>
</evidence>
<evidence type="ECO:0000256" key="2">
    <source>
        <dbReference type="ARBA" id="ARBA00023125"/>
    </source>
</evidence>
<evidence type="ECO:0000256" key="3">
    <source>
        <dbReference type="ARBA" id="ARBA00023163"/>
    </source>
</evidence>
<feature type="domain" description="Transcription regulator AsnC/Lrp ligand binding" evidence="4">
    <location>
        <begin position="80"/>
        <end position="149"/>
    </location>
</feature>
<reference evidence="7" key="1">
    <citation type="journal article" date="2019" name="Int. J. Syst. Evol. Microbiol.">
        <title>The Global Catalogue of Microorganisms (GCM) 10K type strain sequencing project: providing services to taxonomists for standard genome sequencing and annotation.</title>
        <authorList>
            <consortium name="The Broad Institute Genomics Platform"/>
            <consortium name="The Broad Institute Genome Sequencing Center for Infectious Disease"/>
            <person name="Wu L."/>
            <person name="Ma J."/>
        </authorList>
    </citation>
    <scope>NUCLEOTIDE SEQUENCE [LARGE SCALE GENOMIC DNA]</scope>
    <source>
        <strain evidence="7">JCM 16026</strain>
    </source>
</reference>
<dbReference type="InterPro" id="IPR000485">
    <property type="entry name" value="AsnC-type_HTH_dom"/>
</dbReference>
<proteinExistence type="predicted"/>
<dbReference type="EMBL" id="BAAAQT010000008">
    <property type="protein sequence ID" value="GAA2175465.1"/>
    <property type="molecule type" value="Genomic_DNA"/>
</dbReference>
<evidence type="ECO:0000259" key="5">
    <source>
        <dbReference type="Pfam" id="PF13404"/>
    </source>
</evidence>
<dbReference type="InterPro" id="IPR036388">
    <property type="entry name" value="WH-like_DNA-bd_sf"/>
</dbReference>
<accession>A0ABP5MLF1</accession>
<feature type="domain" description="HTH asnC-type" evidence="5">
    <location>
        <begin position="18"/>
        <end position="54"/>
    </location>
</feature>
<dbReference type="Pfam" id="PF13412">
    <property type="entry name" value="HTH_24"/>
    <property type="match status" value="1"/>
</dbReference>
<dbReference type="InterPro" id="IPR019888">
    <property type="entry name" value="Tscrpt_reg_AsnC-like"/>
</dbReference>
<dbReference type="Gene3D" id="1.10.10.10">
    <property type="entry name" value="Winged helix-like DNA-binding domain superfamily/Winged helix DNA-binding domain"/>
    <property type="match status" value="2"/>
</dbReference>
<comment type="caution">
    <text evidence="6">The sequence shown here is derived from an EMBL/GenBank/DDBJ whole genome shotgun (WGS) entry which is preliminary data.</text>
</comment>
<keyword evidence="7" id="KW-1185">Reference proteome</keyword>
<protein>
    <submittedName>
        <fullName evidence="6">AsnC family transcriptional regulator</fullName>
    </submittedName>
</protein>
<dbReference type="InterPro" id="IPR019887">
    <property type="entry name" value="Tscrpt_reg_AsnC/Lrp_C"/>
</dbReference>
<dbReference type="SUPFAM" id="SSF54909">
    <property type="entry name" value="Dimeric alpha+beta barrel"/>
    <property type="match status" value="1"/>
</dbReference>
<dbReference type="PANTHER" id="PTHR30154:SF45">
    <property type="entry name" value="TRANSCRIPTIONAL REGULATORY PROTEIN (PROBABLY ASNC-FAMILY)-RELATED"/>
    <property type="match status" value="1"/>
</dbReference>
<keyword evidence="2" id="KW-0238">DNA-binding</keyword>
<keyword evidence="3" id="KW-0804">Transcription</keyword>
<dbReference type="InterPro" id="IPR036390">
    <property type="entry name" value="WH_DNA-bd_sf"/>
</dbReference>
<sequence>MLFDMHLPTSSHPHDLSDSDLDLVAALQDAPRASWAAIGRAVGVSAPTARRRWQAIADTGAAWPTTYAGFTAGLLMGLAEVRCRPGTVDAVAHVLRQHPKVISVTGMTGDRDLVLTILAEDMAQFRRLIQSWLGTHDAVTAVRSTIVTRMFSDGSRWRAAGPPHDVVLPRADDDGRADGDAATQAQWRTVLTTLERDGRATPREVAERLGTSEAHARRVVRRLLANGWIQQRIDVSLEQRMWPHALAMWLVVPAARLEATALQIANLPMTRMCAALAGGASNLYVIVWLRELEDAATMEAELARSLELRVLDRAILLHYYKRVGHLFDEANRREGHVSWLAEVP</sequence>
<dbReference type="Proteomes" id="UP001501599">
    <property type="component" value="Unassembled WGS sequence"/>
</dbReference>
<dbReference type="Gene3D" id="3.30.70.920">
    <property type="match status" value="1"/>
</dbReference>
<evidence type="ECO:0000259" key="4">
    <source>
        <dbReference type="Pfam" id="PF01037"/>
    </source>
</evidence>
<dbReference type="Pfam" id="PF01037">
    <property type="entry name" value="AsnC_trans_reg"/>
    <property type="match status" value="1"/>
</dbReference>
<dbReference type="SUPFAM" id="SSF46785">
    <property type="entry name" value="Winged helix' DNA-binding domain"/>
    <property type="match status" value="1"/>
</dbReference>
<dbReference type="SMART" id="SM00344">
    <property type="entry name" value="HTH_ASNC"/>
    <property type="match status" value="1"/>
</dbReference>
<dbReference type="PANTHER" id="PTHR30154">
    <property type="entry name" value="LEUCINE-RESPONSIVE REGULATORY PROTEIN"/>
    <property type="match status" value="1"/>
</dbReference>